<feature type="compositionally biased region" description="Polar residues" evidence="1">
    <location>
        <begin position="345"/>
        <end position="354"/>
    </location>
</feature>
<dbReference type="InterPro" id="IPR036691">
    <property type="entry name" value="Endo/exonu/phosph_ase_sf"/>
</dbReference>
<dbReference type="GO" id="GO:0003964">
    <property type="term" value="F:RNA-directed DNA polymerase activity"/>
    <property type="evidence" value="ECO:0007669"/>
    <property type="project" value="UniProtKB-KW"/>
</dbReference>
<evidence type="ECO:0000256" key="1">
    <source>
        <dbReference type="SAM" id="MobiDB-lite"/>
    </source>
</evidence>
<accession>Q1KSC2</accession>
<keyword evidence="3" id="KW-0808">Transferase</keyword>
<reference evidence="3" key="1">
    <citation type="journal article" date="2006" name="Plant Genome">
        <title>Evidence for a selective sweep on chromosome 1 of cultivated sorghum.</title>
        <authorList>
            <person name="Casa A.M."/>
            <person name="Mitchell S.E."/>
            <person name="Jensen J.D."/>
            <person name="Hamblin M.T."/>
            <person name="Paterson A.H."/>
            <person name="Aquadro C.F."/>
            <person name="Kresovich S."/>
        </authorList>
    </citation>
    <scope>NUCLEOTIDE SEQUENCE</scope>
</reference>
<evidence type="ECO:0000313" key="3">
    <source>
        <dbReference type="EMBL" id="ABE77191.1"/>
    </source>
</evidence>
<feature type="region of interest" description="Disordered" evidence="1">
    <location>
        <begin position="311"/>
        <end position="372"/>
    </location>
</feature>
<feature type="domain" description="Reverse transcriptase" evidence="2">
    <location>
        <begin position="993"/>
        <end position="1271"/>
    </location>
</feature>
<name>Q1KSC2_SORBI</name>
<dbReference type="InterPro" id="IPR000477">
    <property type="entry name" value="RT_dom"/>
</dbReference>
<keyword evidence="3" id="KW-0548">Nucleotidyltransferase</keyword>
<evidence type="ECO:0000259" key="2">
    <source>
        <dbReference type="PROSITE" id="PS50878"/>
    </source>
</evidence>
<dbReference type="Gene3D" id="3.60.10.10">
    <property type="entry name" value="Endonuclease/exonuclease/phosphatase"/>
    <property type="match status" value="1"/>
</dbReference>
<dbReference type="InterPro" id="IPR043502">
    <property type="entry name" value="DNA/RNA_pol_sf"/>
</dbReference>
<dbReference type="SUPFAM" id="SSF56219">
    <property type="entry name" value="DNase I-like"/>
    <property type="match status" value="1"/>
</dbReference>
<feature type="region of interest" description="Disordered" evidence="1">
    <location>
        <begin position="1"/>
        <end position="86"/>
    </location>
</feature>
<dbReference type="CDD" id="cd01650">
    <property type="entry name" value="RT_nLTR_like"/>
    <property type="match status" value="1"/>
</dbReference>
<proteinExistence type="predicted"/>
<sequence length="1505" mass="167750">MDSDPGRTRNRPSRGGFGRGGAPVCGREGAPAPADGRGAHPPPGGRDTQAGGHGAPPLAGAIAGGRRKRGRGPRLAPGAAEHDGTAELREVSGAALANDMTQEADDQSKVVDEELGKKRKRKDLSMRSILPIQAAKKNHVVDTFQSSAEAQITVQAGEVSPQLLQAELARIILVRWDWEVQQLGAKSFVVPFPNKEELDRMIVIDTFTTKNKEGTISFAEYEDDIQPIRLLEQTWVTVTKVPRVLHSFLPLWAVGTIIGTTQKVDMVHLRETGQVRIGVAVYDVKKIPEFADVCVGVGIYRLYFKADEVVQNDPMDPDEDDDLLGDSDKEPEGSDREMEDAEASDPQNPQNNAPASDKSLVPPQNMPPQKQAALVEEAVDVACSQLIEEISYQVMLEEDEDVVRKVTHVTDPNNVFPSSVSLVLTEDAEVGGSTSPNAPLLELECGVTTPILEEPLLGHPSPTLDPPTEGLSSTATDERVGEVGVGVATATEPLCLLSDSTATPVEVLGAELGVGEAGARQHSSVLALGCQHSPPMKVGDPAEEDTVPPAGMGGSSLATTLQASPAPLLDSPLLLTAPAMARVGEGAPEELHTPPATPAATPTATYSEEVIIPVDTTSLTVGERAPVPTAAPIKVLRRSSRNAGTADVHTLHKVERMAAKKNLEFLGRDSFPDHVLKNLCGGHDFLWHTMAPHVYGPAQLQHKRDFLVEMANTCSKESLPYIIGGDFNIMRCPEDKSNGDFDPKWPDLFNAIIESLDLKEINMVGRQYTWAGPGDNPTLEKLDRVLVSTEWEIMFPLSTVEPRDGNISDHTPLVLNREKIDKKAEISPLSDQEINLKHYLKERLVTLLRKEELKWYQRAKVKTLLEGDANTRFFHLVANGKHRKQHIYRLEDTQGAVIGDDNLKTHITTYYKDLFGQLENLEISLREDHNLDIPQVSLEENDILISPFTESEVREAIFQMEHNKAPGPDGFPAELYQVFWKVIKDDLLSLFSELHREALDLYSLNFGIITLIPKVNNAIRIQQYRPICVLNVSFKIFTKVGTNWLNMVAKTVVTPTQMAFMPGRNIMEGVVILHETVHELHTKKRNGVIFKIDFEKAYDKVKWSFLQQTLRMKGFSPKWCRWVQTMVTGGSVGIKVNDDIGPYFQTKRGLRQGDPMSPILFNIVADMLALLINRAKADGQIRGVIPHLIDDGLSILQYADDTIIFLDHDPEQAKNLKLLLCAFEQLSGLKINFHKSEIFCYGAAKEMESFYTNLLGCNAGEYPFCYLGIPMHHRQLLNSEWSKVEDRFKQKLSCWKVKYLSYGGRLVLLNSVLSSLPMFMMSFFEIPKGVIKNLDHYRSRFFWQGSSDKHKYRLAKWDIICRPKDQGGLGILNLQLQNKCLLAKWLVNLLNTEGIWQSLLRNKYLSSKNLSQVTAKRNVSHFWRGLMRIKEEVLGKGSFDIKDGTTARFWDDTWVIFRGAYWLRFWAQLQHEEQAKDVLSMMSKKLEVIALEISNKGWKHLYCLK</sequence>
<dbReference type="SUPFAM" id="SSF56672">
    <property type="entry name" value="DNA/RNA polymerases"/>
    <property type="match status" value="1"/>
</dbReference>
<dbReference type="PANTHER" id="PTHR33116:SF87">
    <property type="entry name" value="OS01G0158850 PROTEIN"/>
    <property type="match status" value="1"/>
</dbReference>
<organism evidence="3">
    <name type="scientific">Sorghum bicolor</name>
    <name type="common">Sorghum</name>
    <name type="synonym">Sorghum vulgare</name>
    <dbReference type="NCBI Taxonomy" id="4558"/>
    <lineage>
        <taxon>Eukaryota</taxon>
        <taxon>Viridiplantae</taxon>
        <taxon>Streptophyta</taxon>
        <taxon>Embryophyta</taxon>
        <taxon>Tracheophyta</taxon>
        <taxon>Spermatophyta</taxon>
        <taxon>Magnoliopsida</taxon>
        <taxon>Liliopsida</taxon>
        <taxon>Poales</taxon>
        <taxon>Poaceae</taxon>
        <taxon>PACMAD clade</taxon>
        <taxon>Panicoideae</taxon>
        <taxon>Andropogonodae</taxon>
        <taxon>Andropogoneae</taxon>
        <taxon>Sorghinae</taxon>
        <taxon>Sorghum</taxon>
    </lineage>
</organism>
<feature type="compositionally biased region" description="Basic and acidic residues" evidence="1">
    <location>
        <begin position="326"/>
        <end position="336"/>
    </location>
</feature>
<dbReference type="PROSITE" id="PS50878">
    <property type="entry name" value="RT_POL"/>
    <property type="match status" value="1"/>
</dbReference>
<dbReference type="PANTHER" id="PTHR33116">
    <property type="entry name" value="REVERSE TRANSCRIPTASE ZINC-BINDING DOMAIN-CONTAINING PROTEIN-RELATED-RELATED"/>
    <property type="match status" value="1"/>
</dbReference>
<feature type="compositionally biased region" description="Acidic residues" evidence="1">
    <location>
        <begin position="315"/>
        <end position="325"/>
    </location>
</feature>
<protein>
    <submittedName>
        <fullName evidence="3">Putative non-LTR retroelement reverse transcriptase</fullName>
    </submittedName>
</protein>
<keyword evidence="3" id="KW-0695">RNA-directed DNA polymerase</keyword>
<dbReference type="EMBL" id="DQ459071">
    <property type="protein sequence ID" value="ABE77191.1"/>
    <property type="molecule type" value="Genomic_DNA"/>
</dbReference>
<dbReference type="Pfam" id="PF00078">
    <property type="entry name" value="RVT_1"/>
    <property type="match status" value="1"/>
</dbReference>